<keyword evidence="2" id="KW-0677">Repeat</keyword>
<feature type="domain" description="BTB" evidence="4">
    <location>
        <begin position="61"/>
        <end position="128"/>
    </location>
</feature>
<dbReference type="SMART" id="SM00612">
    <property type="entry name" value="Kelch"/>
    <property type="match status" value="5"/>
</dbReference>
<dbReference type="Pfam" id="PF00651">
    <property type="entry name" value="BTB"/>
    <property type="match status" value="1"/>
</dbReference>
<dbReference type="OrthoDB" id="45365at2759"/>
<dbReference type="Gene3D" id="2.120.10.80">
    <property type="entry name" value="Kelch-type beta propeller"/>
    <property type="match status" value="2"/>
</dbReference>
<dbReference type="PANTHER" id="PTHR24412">
    <property type="entry name" value="KELCH PROTEIN"/>
    <property type="match status" value="1"/>
</dbReference>
<evidence type="ECO:0000259" key="4">
    <source>
        <dbReference type="PROSITE" id="PS50097"/>
    </source>
</evidence>
<organism evidence="5 6">
    <name type="scientific">Menidia menidia</name>
    <name type="common">Atlantic silverside</name>
    <dbReference type="NCBI Taxonomy" id="238744"/>
    <lineage>
        <taxon>Eukaryota</taxon>
        <taxon>Metazoa</taxon>
        <taxon>Chordata</taxon>
        <taxon>Craniata</taxon>
        <taxon>Vertebrata</taxon>
        <taxon>Euteleostomi</taxon>
        <taxon>Actinopterygii</taxon>
        <taxon>Neopterygii</taxon>
        <taxon>Teleostei</taxon>
        <taxon>Neoteleostei</taxon>
        <taxon>Acanthomorphata</taxon>
        <taxon>Ovalentaria</taxon>
        <taxon>Atherinomorphae</taxon>
        <taxon>Atheriniformes</taxon>
        <taxon>Atherinopsidae</taxon>
        <taxon>Menidiinae</taxon>
        <taxon>Menidia</taxon>
    </lineage>
</organism>
<dbReference type="FunFam" id="1.25.40.420:FF:000001">
    <property type="entry name" value="Kelch-like family member 12"/>
    <property type="match status" value="1"/>
</dbReference>
<dbReference type="InterPro" id="IPR015915">
    <property type="entry name" value="Kelch-typ_b-propeller"/>
</dbReference>
<dbReference type="Pfam" id="PF07707">
    <property type="entry name" value="BACK"/>
    <property type="match status" value="1"/>
</dbReference>
<comment type="caution">
    <text evidence="5">The sequence shown here is derived from an EMBL/GenBank/DDBJ whole genome shotgun (WGS) entry which is preliminary data.</text>
</comment>
<evidence type="ECO:0000313" key="5">
    <source>
        <dbReference type="EMBL" id="CAG5867751.1"/>
    </source>
</evidence>
<dbReference type="CDD" id="cd18238">
    <property type="entry name" value="BTB_POZ_KLHL8"/>
    <property type="match status" value="1"/>
</dbReference>
<dbReference type="Gene3D" id="1.25.40.420">
    <property type="match status" value="1"/>
</dbReference>
<proteinExistence type="predicted"/>
<dbReference type="SMART" id="SM00225">
    <property type="entry name" value="BTB"/>
    <property type="match status" value="1"/>
</dbReference>
<evidence type="ECO:0000256" key="1">
    <source>
        <dbReference type="ARBA" id="ARBA00022441"/>
    </source>
</evidence>
<name>A0A8S4AU17_9TELE</name>
<dbReference type="InterPro" id="IPR017096">
    <property type="entry name" value="BTB-kelch_protein"/>
</dbReference>
<dbReference type="InterPro" id="IPR006652">
    <property type="entry name" value="Kelch_1"/>
</dbReference>
<dbReference type="AlphaFoldDB" id="A0A8S4AU17"/>
<dbReference type="InterPro" id="IPR011705">
    <property type="entry name" value="BACK"/>
</dbReference>
<evidence type="ECO:0000256" key="3">
    <source>
        <dbReference type="SAM" id="MobiDB-lite"/>
    </source>
</evidence>
<dbReference type="PANTHER" id="PTHR24412:SF480">
    <property type="entry name" value="KELCH-LIKE PROTEIN 8"/>
    <property type="match status" value="1"/>
</dbReference>
<feature type="region of interest" description="Disordered" evidence="3">
    <location>
        <begin position="1"/>
        <end position="24"/>
    </location>
</feature>
<keyword evidence="6" id="KW-1185">Reference proteome</keyword>
<keyword evidence="1" id="KW-0880">Kelch repeat</keyword>
<dbReference type="EMBL" id="CAJRST010003335">
    <property type="protein sequence ID" value="CAG5867751.1"/>
    <property type="molecule type" value="Genomic_DNA"/>
</dbReference>
<sequence length="604" mass="67248">MAPGDVMPEHAKQLKPKEKRPANRALKAECEPDGSFVFEAHEAWKDFHNSLRHFYEVGELCDVTLKVGSRLIPCHKLVLACVIPYFRAMFLSEMSEAKQELIEIKDFDGDAIQDLVHFAYSSKLTLTVDNVQPLLYAACILQVELVARACCEYMKAHFHPTNCLAVRTFAESHNRVDLMDMADRYACEHFNEVVECEDFTCVSPQHLRTLLSSCDLNIHSETQVYNAAVKWLKANPQHHEAWLDQIMSQVERRCSSRVRLPLLPVEFLTGTVAKDEMIKGNLNCRDLMDEARNYHLHLSNKTVPDFEYSVRTVPRKHTAGVLFCVGGRGGSGDPFRSIECYSISKNCWFFGPEMNSRRRHVGVISVGGKVYAVGGHDGNEHLGNMEMFDPLTNKWMMKASMNTKRVKPGGGGASALIGGVCFRRGIALAALGGPIYAIGGLDDNSCFNDVERYDIEGDSWSARFNPHLNKWAEISEMGQRRAGNGVSKLNGCLYVVGGFDDNSPLSSVERFDPRMHRWEYVSELTTPRGGVGVATVMGRVFAVGGHNGNIYLNTVEAFEPRMNRWELVGSVSHCRAGAGVAVCSLHVSQIRDVGQGSSNVVNCM</sequence>
<gene>
    <name evidence="5" type="ORF">MMEN_LOCUS4524</name>
</gene>
<dbReference type="CDD" id="cd18448">
    <property type="entry name" value="BACK_KLHL8"/>
    <property type="match status" value="1"/>
</dbReference>
<accession>A0A8S4AU17</accession>
<evidence type="ECO:0000256" key="2">
    <source>
        <dbReference type="ARBA" id="ARBA00022737"/>
    </source>
</evidence>
<dbReference type="Proteomes" id="UP000677803">
    <property type="component" value="Unassembled WGS sequence"/>
</dbReference>
<dbReference type="PROSITE" id="PS50097">
    <property type="entry name" value="BTB"/>
    <property type="match status" value="1"/>
</dbReference>
<dbReference type="InterPro" id="IPR011333">
    <property type="entry name" value="SKP1/BTB/POZ_sf"/>
</dbReference>
<dbReference type="InterPro" id="IPR000210">
    <property type="entry name" value="BTB/POZ_dom"/>
</dbReference>
<dbReference type="SMART" id="SM00875">
    <property type="entry name" value="BACK"/>
    <property type="match status" value="1"/>
</dbReference>
<dbReference type="PIRSF" id="PIRSF037037">
    <property type="entry name" value="Kelch-like_protein_gigaxonin"/>
    <property type="match status" value="1"/>
</dbReference>
<dbReference type="Pfam" id="PF01344">
    <property type="entry name" value="Kelch_1"/>
    <property type="match status" value="5"/>
</dbReference>
<feature type="compositionally biased region" description="Basic and acidic residues" evidence="3">
    <location>
        <begin position="7"/>
        <end position="24"/>
    </location>
</feature>
<dbReference type="SUPFAM" id="SSF117281">
    <property type="entry name" value="Kelch motif"/>
    <property type="match status" value="2"/>
</dbReference>
<dbReference type="Gene3D" id="3.30.710.10">
    <property type="entry name" value="Potassium Channel Kv1.1, Chain A"/>
    <property type="match status" value="1"/>
</dbReference>
<reference evidence="5" key="1">
    <citation type="submission" date="2021-05" db="EMBL/GenBank/DDBJ databases">
        <authorList>
            <person name="Tigano A."/>
        </authorList>
    </citation>
    <scope>NUCLEOTIDE SEQUENCE</scope>
</reference>
<protein>
    <submittedName>
        <fullName evidence="5">(Atlantic silverside) hypothetical protein</fullName>
    </submittedName>
</protein>
<dbReference type="SUPFAM" id="SSF54695">
    <property type="entry name" value="POZ domain"/>
    <property type="match status" value="1"/>
</dbReference>
<evidence type="ECO:0000313" key="6">
    <source>
        <dbReference type="Proteomes" id="UP000677803"/>
    </source>
</evidence>